<sequence>MDGLEETEGRMRGRKQSQRPKRSSGVEDAGEAVPDPGGGCSQSSDGRGTLVDVSRAAVDKLLSRATGRRLSGTKKHALQPCDLPKCKDGRDVNSIMDTKETLETEKCNENVIANSSGDVNVHEAQLQSSASHVLEDLDDSDWEDGAAGTMDGTGSYPMTIEFSETQHDSIRRKPIRRASAADKEIAELVHKVHLLCLLGRGRLIDGACNDPLIQSALLSLLPIHLLKNTPAKQLTASSLKPLVSWLHNNFHVRNQIRSEGSINSALARALETNEGTAEEIAALTVVLFRALDLTARFVSILDVASIKPEAERSNYFSEGTSVSSSNIFKNSTLMVDKAEQVDRSSLISTSGGNCESNAINLSGKKTFVLDELSCTTSSGSNSKPDISKTCPSKNSQVLKRKGDIEFEMQLQMALSATEVETAPRNSSTNYLNVPSSKFPSPKKLKRIIDEESASSSRGISTAVGSSKVGPPLYWAEVYCNAENLTGKWVHVDAVNMVVDGEHKVEDLAAACKTSLRYVVAFSGLGAKDVTRRYCMKWYKIEKKRIDTLWWDSVLAPLRTLEARATGGTGFLENGCNDDLMERNQVKMPGLSENLKQNSFANDGNLPGNSDHNVSEELDTDRNSSLGNQFVATKDYLEDIELETRALTEPLPTNQQAYKNHRLYALEKWLTKYQTLHPKGPVLGFCSGHPVYPRTCVQMLQTKQKWLREGLQVKSNELPAKELKRSIKKTKVQESETDDFDQGDSQGVIQLYGKWQLEPLQLPRAINGVVPKNERGQVDVWSEKCLPLGTVHIRLPGVFNVAKKLEIDYAPAMVGFEFRNGRSYPIYDGIVVCSEFKRVILEAYAEESERREAEERRQREKQAISRWYQLLSSILTRQRLNSRYGDDENPSHQVVTEIRCTNDKGNVDIPSCKDDTEPVKCQLQQNYASNANMDAPSFVNQEDHKHVFLLEDQTFDEKSLVVTKRCHCGFSVQVEEL</sequence>
<protein>
    <submittedName>
        <fullName evidence="10">DNA repair protein RAD4</fullName>
    </submittedName>
</protein>
<evidence type="ECO:0000256" key="4">
    <source>
        <dbReference type="ARBA" id="ARBA00023204"/>
    </source>
</evidence>
<dbReference type="InterPro" id="IPR004583">
    <property type="entry name" value="DNA_repair_Rad4"/>
</dbReference>
<organism evidence="10 11">
    <name type="scientific">Cucurbita argyrosperma subsp. sororia</name>
    <dbReference type="NCBI Taxonomy" id="37648"/>
    <lineage>
        <taxon>Eukaryota</taxon>
        <taxon>Viridiplantae</taxon>
        <taxon>Streptophyta</taxon>
        <taxon>Embryophyta</taxon>
        <taxon>Tracheophyta</taxon>
        <taxon>Spermatophyta</taxon>
        <taxon>Magnoliopsida</taxon>
        <taxon>eudicotyledons</taxon>
        <taxon>Gunneridae</taxon>
        <taxon>Pentapetalae</taxon>
        <taxon>rosids</taxon>
        <taxon>fabids</taxon>
        <taxon>Cucurbitales</taxon>
        <taxon>Cucurbitaceae</taxon>
        <taxon>Cucurbiteae</taxon>
        <taxon>Cucurbita</taxon>
    </lineage>
</organism>
<comment type="subcellular location">
    <subcellularLocation>
        <location evidence="1">Nucleus</location>
    </subcellularLocation>
</comment>
<dbReference type="Pfam" id="PF10404">
    <property type="entry name" value="BHD_2"/>
    <property type="match status" value="1"/>
</dbReference>
<evidence type="ECO:0000256" key="1">
    <source>
        <dbReference type="ARBA" id="ARBA00004123"/>
    </source>
</evidence>
<dbReference type="GO" id="GO:0000111">
    <property type="term" value="C:nucleotide-excision repair factor 2 complex"/>
    <property type="evidence" value="ECO:0007669"/>
    <property type="project" value="TreeGrafter"/>
</dbReference>
<evidence type="ECO:0000256" key="3">
    <source>
        <dbReference type="ARBA" id="ARBA00022763"/>
    </source>
</evidence>
<keyword evidence="11" id="KW-1185">Reference proteome</keyword>
<feature type="compositionally biased region" description="Polar residues" evidence="6">
    <location>
        <begin position="596"/>
        <end position="611"/>
    </location>
</feature>
<dbReference type="PANTHER" id="PTHR12135">
    <property type="entry name" value="DNA REPAIR PROTEIN XP-C / RAD4"/>
    <property type="match status" value="1"/>
</dbReference>
<feature type="non-terminal residue" evidence="10">
    <location>
        <position position="1"/>
    </location>
</feature>
<reference evidence="10 11" key="1">
    <citation type="journal article" date="2021" name="Hortic Res">
        <title>The domestication of Cucurbita argyrosperma as revealed by the genome of its wild relative.</title>
        <authorList>
            <person name="Barrera-Redondo J."/>
            <person name="Sanchez-de la Vega G."/>
            <person name="Aguirre-Liguori J.A."/>
            <person name="Castellanos-Morales G."/>
            <person name="Gutierrez-Guerrero Y.T."/>
            <person name="Aguirre-Dugua X."/>
            <person name="Aguirre-Planter E."/>
            <person name="Tenaillon M.I."/>
            <person name="Lira-Saade R."/>
            <person name="Eguiarte L.E."/>
        </authorList>
    </citation>
    <scope>NUCLEOTIDE SEQUENCE [LARGE SCALE GENOMIC DNA]</scope>
    <source>
        <strain evidence="10">JBR-2021</strain>
    </source>
</reference>
<dbReference type="InterPro" id="IPR018328">
    <property type="entry name" value="Rad4_beta-hairpin_dom3"/>
</dbReference>
<feature type="compositionally biased region" description="Basic residues" evidence="6">
    <location>
        <begin position="12"/>
        <end position="22"/>
    </location>
</feature>
<dbReference type="GO" id="GO:0003697">
    <property type="term" value="F:single-stranded DNA binding"/>
    <property type="evidence" value="ECO:0007669"/>
    <property type="project" value="TreeGrafter"/>
</dbReference>
<evidence type="ECO:0000313" key="11">
    <source>
        <dbReference type="Proteomes" id="UP000685013"/>
    </source>
</evidence>
<keyword evidence="3" id="KW-0227">DNA damage</keyword>
<comment type="caution">
    <text evidence="10">The sequence shown here is derived from an EMBL/GenBank/DDBJ whole genome shotgun (WGS) entry which is preliminary data.</text>
</comment>
<feature type="region of interest" description="Disordered" evidence="6">
    <location>
        <begin position="596"/>
        <end position="621"/>
    </location>
</feature>
<feature type="domain" description="Rad4 beta-hairpin" evidence="8">
    <location>
        <begin position="699"/>
        <end position="762"/>
    </location>
</feature>
<comment type="similarity">
    <text evidence="2">Belongs to the XPC family.</text>
</comment>
<dbReference type="FunFam" id="3.30.70.2460:FF:000001">
    <property type="entry name" value="DNA repair protein Rad4 family"/>
    <property type="match status" value="1"/>
</dbReference>
<evidence type="ECO:0000256" key="5">
    <source>
        <dbReference type="ARBA" id="ARBA00023242"/>
    </source>
</evidence>
<evidence type="ECO:0000259" key="7">
    <source>
        <dbReference type="SMART" id="SM01030"/>
    </source>
</evidence>
<dbReference type="Pfam" id="PF10405">
    <property type="entry name" value="BHD_3"/>
    <property type="match status" value="1"/>
</dbReference>
<dbReference type="InterPro" id="IPR018325">
    <property type="entry name" value="Rad4/PNGase_transGLS-fold"/>
</dbReference>
<feature type="domain" description="Rad4 beta-hairpin" evidence="7">
    <location>
        <begin position="646"/>
        <end position="697"/>
    </location>
</feature>
<feature type="region of interest" description="Disordered" evidence="6">
    <location>
        <begin position="1"/>
        <end position="51"/>
    </location>
</feature>
<evidence type="ECO:0000259" key="8">
    <source>
        <dbReference type="SMART" id="SM01031"/>
    </source>
</evidence>
<dbReference type="InterPro" id="IPR018327">
    <property type="entry name" value="BHD_2"/>
</dbReference>
<feature type="domain" description="Rad4 beta-hairpin" evidence="9">
    <location>
        <begin position="769"/>
        <end position="843"/>
    </location>
</feature>
<evidence type="ECO:0000259" key="9">
    <source>
        <dbReference type="SMART" id="SM01032"/>
    </source>
</evidence>
<dbReference type="EMBL" id="JAGKQH010000004">
    <property type="protein sequence ID" value="KAG6602027.1"/>
    <property type="molecule type" value="Genomic_DNA"/>
</dbReference>
<dbReference type="Pfam" id="PF03835">
    <property type="entry name" value="Rad4"/>
    <property type="match status" value="1"/>
</dbReference>
<dbReference type="InterPro" id="IPR018326">
    <property type="entry name" value="Rad4_beta-hairpin_dom1"/>
</dbReference>
<keyword evidence="5" id="KW-0539">Nucleus</keyword>
<dbReference type="GO" id="GO:0005737">
    <property type="term" value="C:cytoplasm"/>
    <property type="evidence" value="ECO:0007669"/>
    <property type="project" value="TreeGrafter"/>
</dbReference>
<dbReference type="SMART" id="SM01031">
    <property type="entry name" value="BHD_2"/>
    <property type="match status" value="1"/>
</dbReference>
<dbReference type="GO" id="GO:0006289">
    <property type="term" value="P:nucleotide-excision repair"/>
    <property type="evidence" value="ECO:0007669"/>
    <property type="project" value="InterPro"/>
</dbReference>
<evidence type="ECO:0000256" key="2">
    <source>
        <dbReference type="ARBA" id="ARBA00009525"/>
    </source>
</evidence>
<dbReference type="GO" id="GO:0071942">
    <property type="term" value="C:XPC complex"/>
    <property type="evidence" value="ECO:0007669"/>
    <property type="project" value="TreeGrafter"/>
</dbReference>
<dbReference type="AlphaFoldDB" id="A0AAV6NVZ3"/>
<dbReference type="PANTHER" id="PTHR12135:SF0">
    <property type="entry name" value="DNA REPAIR PROTEIN COMPLEMENTING XP-C CELLS"/>
    <property type="match status" value="1"/>
</dbReference>
<dbReference type="SMART" id="SM01032">
    <property type="entry name" value="BHD_3"/>
    <property type="match status" value="1"/>
</dbReference>
<keyword evidence="4" id="KW-0234">DNA repair</keyword>
<dbReference type="Proteomes" id="UP000685013">
    <property type="component" value="Chromosome 4"/>
</dbReference>
<evidence type="ECO:0000256" key="6">
    <source>
        <dbReference type="SAM" id="MobiDB-lite"/>
    </source>
</evidence>
<dbReference type="SMART" id="SM01030">
    <property type="entry name" value="BHD_1"/>
    <property type="match status" value="1"/>
</dbReference>
<dbReference type="GO" id="GO:0006298">
    <property type="term" value="P:mismatch repair"/>
    <property type="evidence" value="ECO:0007669"/>
    <property type="project" value="TreeGrafter"/>
</dbReference>
<accession>A0AAV6NVZ3</accession>
<gene>
    <name evidence="10" type="primary">RAD4</name>
    <name evidence="10" type="ORF">SDJN03_07260</name>
</gene>
<evidence type="ECO:0000313" key="10">
    <source>
        <dbReference type="EMBL" id="KAG6602027.1"/>
    </source>
</evidence>
<dbReference type="GO" id="GO:0003684">
    <property type="term" value="F:damaged DNA binding"/>
    <property type="evidence" value="ECO:0007669"/>
    <property type="project" value="InterPro"/>
</dbReference>
<dbReference type="Pfam" id="PF10403">
    <property type="entry name" value="BHD_1"/>
    <property type="match status" value="1"/>
</dbReference>
<name>A0AAV6NVZ3_9ROSI</name>
<proteinExistence type="inferred from homology"/>